<proteinExistence type="predicted"/>
<keyword evidence="1" id="KW-0472">Membrane</keyword>
<reference evidence="2" key="1">
    <citation type="submission" date="2018-10" db="EMBL/GenBank/DDBJ databases">
        <authorList>
            <person name="Aoki K."/>
        </authorList>
    </citation>
    <scope>NUCLEOTIDE SEQUENCE</scope>
</reference>
<keyword evidence="1" id="KW-0812">Transmembrane</keyword>
<feature type="transmembrane region" description="Helical" evidence="1">
    <location>
        <begin position="12"/>
        <end position="33"/>
    </location>
</feature>
<sequence>MNYKLQRFIENIIIVSVLIGFIYGVFVLFISFIQGSSTNVQHSIPKIIKKPKNLNINKVVNLEKNISEIIKKDIITTQLKTIISETNDTIVDNVKDNKTIMQEKDINQNITIEKAKQQFFNKKRLNKFLKTLKNLINNAIDKSVQTTSLDIRITILDNGNLEKVTYVGGDKLLFDENKDIIIGLFPVDIHEDIKNQFPRYFRMTIKYNK</sequence>
<accession>A0A3B1E702</accession>
<evidence type="ECO:0000256" key="1">
    <source>
        <dbReference type="SAM" id="Phobius"/>
    </source>
</evidence>
<dbReference type="AlphaFoldDB" id="A0A3B1E702"/>
<keyword evidence="1" id="KW-1133">Transmembrane helix</keyword>
<name>A0A3B1E702_9ZZZZ</name>
<gene>
    <name evidence="2" type="ORF">MNB_ARC-1_1078</name>
</gene>
<dbReference type="EMBL" id="UOYO01000017">
    <property type="protein sequence ID" value="VAY86855.1"/>
    <property type="molecule type" value="Genomic_DNA"/>
</dbReference>
<evidence type="ECO:0000313" key="2">
    <source>
        <dbReference type="EMBL" id="VAY86855.1"/>
    </source>
</evidence>
<organism evidence="2">
    <name type="scientific">hydrothermal vent metagenome</name>
    <dbReference type="NCBI Taxonomy" id="652676"/>
    <lineage>
        <taxon>unclassified sequences</taxon>
        <taxon>metagenomes</taxon>
        <taxon>ecological metagenomes</taxon>
    </lineage>
</organism>
<protein>
    <submittedName>
        <fullName evidence="2">Uncharacterized protein</fullName>
    </submittedName>
</protein>